<feature type="transmembrane region" description="Helical" evidence="1">
    <location>
        <begin position="36"/>
        <end position="53"/>
    </location>
</feature>
<feature type="transmembrane region" description="Helical" evidence="1">
    <location>
        <begin position="7"/>
        <end position="24"/>
    </location>
</feature>
<dbReference type="EMBL" id="CP037933">
    <property type="protein sequence ID" value="QBN19755.1"/>
    <property type="molecule type" value="Genomic_DNA"/>
</dbReference>
<sequence length="59" mass="6484">MKTLKIIFGVLLLIGLLGSIISFFKEVNTYEASDLFGHLIAIALISWAVYALLKPSKTT</sequence>
<keyword evidence="1" id="KW-0472">Membrane</keyword>
<protein>
    <submittedName>
        <fullName evidence="2">Uncharacterized protein</fullName>
    </submittedName>
</protein>
<evidence type="ECO:0000313" key="3">
    <source>
        <dbReference type="Proteomes" id="UP000291124"/>
    </source>
</evidence>
<accession>A0A4P6YG34</accession>
<keyword evidence="3" id="KW-1185">Reference proteome</keyword>
<reference evidence="3" key="1">
    <citation type="submission" date="2019-03" db="EMBL/GenBank/DDBJ databases">
        <title>Flavobacterium sp.</title>
        <authorList>
            <person name="Kim H."/>
        </authorList>
    </citation>
    <scope>NUCLEOTIDE SEQUENCE [LARGE SCALE GENOMIC DNA]</scope>
    <source>
        <strain evidence="3">GS13</strain>
    </source>
</reference>
<dbReference type="RefSeq" id="WP_133277271.1">
    <property type="nucleotide sequence ID" value="NZ_CP037933.1"/>
</dbReference>
<organism evidence="2 3">
    <name type="scientific">Flavobacterium nackdongense</name>
    <dbReference type="NCBI Taxonomy" id="2547394"/>
    <lineage>
        <taxon>Bacteria</taxon>
        <taxon>Pseudomonadati</taxon>
        <taxon>Bacteroidota</taxon>
        <taxon>Flavobacteriia</taxon>
        <taxon>Flavobacteriales</taxon>
        <taxon>Flavobacteriaceae</taxon>
        <taxon>Flavobacterium</taxon>
    </lineage>
</organism>
<proteinExistence type="predicted"/>
<keyword evidence="1" id="KW-1133">Transmembrane helix</keyword>
<dbReference type="Proteomes" id="UP000291124">
    <property type="component" value="Chromosome"/>
</dbReference>
<evidence type="ECO:0000313" key="2">
    <source>
        <dbReference type="EMBL" id="QBN19755.1"/>
    </source>
</evidence>
<dbReference type="AlphaFoldDB" id="A0A4P6YG34"/>
<gene>
    <name evidence="2" type="ORF">E1750_13395</name>
</gene>
<keyword evidence="1" id="KW-0812">Transmembrane</keyword>
<evidence type="ECO:0000256" key="1">
    <source>
        <dbReference type="SAM" id="Phobius"/>
    </source>
</evidence>
<dbReference type="KEGG" id="fnk:E1750_13395"/>
<name>A0A4P6YG34_9FLAO</name>